<accession>A0A5R9GID8</accession>
<reference evidence="1 2" key="1">
    <citation type="journal article" date="2019" name="Appl. Environ. Microbiol.">
        <title>Environmental Evidence and Genomic Insight of Iron-oxidizing Bacteria Preference Towards More Corrosion Resistant Stainless Steel at Higher Salinities.</title>
        <authorList>
            <person name="Garrison C.E."/>
            <person name="Price K.A."/>
            <person name="Field E.K."/>
        </authorList>
    </citation>
    <scope>NUCLEOTIDE SEQUENCE [LARGE SCALE GENOMIC DNA]</scope>
    <source>
        <strain evidence="1 2">P3</strain>
    </source>
</reference>
<gene>
    <name evidence="1" type="ORF">FEF65_10025</name>
</gene>
<organism evidence="1 2">
    <name type="scientific">Mariprofundus erugo</name>
    <dbReference type="NCBI Taxonomy" id="2528639"/>
    <lineage>
        <taxon>Bacteria</taxon>
        <taxon>Pseudomonadati</taxon>
        <taxon>Pseudomonadota</taxon>
        <taxon>Candidatius Mariprofundia</taxon>
        <taxon>Mariprofundales</taxon>
        <taxon>Mariprofundaceae</taxon>
        <taxon>Mariprofundus</taxon>
    </lineage>
</organism>
<comment type="caution">
    <text evidence="1">The sequence shown here is derived from an EMBL/GenBank/DDBJ whole genome shotgun (WGS) entry which is preliminary data.</text>
</comment>
<dbReference type="AlphaFoldDB" id="A0A5R9GID8"/>
<protein>
    <submittedName>
        <fullName evidence="1">Uncharacterized protein</fullName>
    </submittedName>
</protein>
<dbReference type="Proteomes" id="UP000306585">
    <property type="component" value="Unassembled WGS sequence"/>
</dbReference>
<evidence type="ECO:0000313" key="2">
    <source>
        <dbReference type="Proteomes" id="UP000306585"/>
    </source>
</evidence>
<sequence>MQHKSAFYPCCANDFSEPYQLLKEIADHITFCDSADFCGLNWLEAEWRKACRHNPEMLSQAELVIEDVTIALEKISRIDVFFYRRDGEGEGGSGTGLLDPNRKLLDVLSRFPKHGGIIITDGSNTEWQSFEKMKSTSGYDVAEFNISPNIEQPYFAQYNLWLFNVKKVYERKQNSHPHWGF</sequence>
<keyword evidence="2" id="KW-1185">Reference proteome</keyword>
<dbReference type="RefSeq" id="WP_138239677.1">
    <property type="nucleotide sequence ID" value="NZ_VBRY01000009.1"/>
</dbReference>
<proteinExistence type="predicted"/>
<evidence type="ECO:0000313" key="1">
    <source>
        <dbReference type="EMBL" id="TLS66496.1"/>
    </source>
</evidence>
<name>A0A5R9GID8_9PROT</name>
<dbReference type="EMBL" id="VBRY01000009">
    <property type="protein sequence ID" value="TLS66496.1"/>
    <property type="molecule type" value="Genomic_DNA"/>
</dbReference>